<feature type="compositionally biased region" description="Low complexity" evidence="1">
    <location>
        <begin position="126"/>
        <end position="137"/>
    </location>
</feature>
<dbReference type="AlphaFoldDB" id="C5BNU4"/>
<keyword evidence="4" id="KW-1185">Reference proteome</keyword>
<keyword evidence="2" id="KW-1133">Transmembrane helix</keyword>
<evidence type="ECO:0000256" key="1">
    <source>
        <dbReference type="SAM" id="MobiDB-lite"/>
    </source>
</evidence>
<dbReference type="Proteomes" id="UP000009080">
    <property type="component" value="Chromosome"/>
</dbReference>
<proteinExistence type="predicted"/>
<feature type="region of interest" description="Disordered" evidence="1">
    <location>
        <begin position="37"/>
        <end position="162"/>
    </location>
</feature>
<feature type="compositionally biased region" description="Basic residues" evidence="1">
    <location>
        <begin position="84"/>
        <end position="95"/>
    </location>
</feature>
<feature type="transmembrane region" description="Helical" evidence="2">
    <location>
        <begin position="378"/>
        <end position="397"/>
    </location>
</feature>
<keyword evidence="3" id="KW-0449">Lipoprotein</keyword>
<organism evidence="3 4">
    <name type="scientific">Teredinibacter turnerae (strain ATCC 39867 / T7901)</name>
    <dbReference type="NCBI Taxonomy" id="377629"/>
    <lineage>
        <taxon>Bacteria</taxon>
        <taxon>Pseudomonadati</taxon>
        <taxon>Pseudomonadota</taxon>
        <taxon>Gammaproteobacteria</taxon>
        <taxon>Cellvibrionales</taxon>
        <taxon>Cellvibrionaceae</taxon>
        <taxon>Teredinibacter</taxon>
    </lineage>
</organism>
<sequence>MEKSEREASSAHPAHMSATAAAACQFRDLRSMPEHRLQLLAKLRSPRGSDPSTEVSNRGAAKANSGIAQFGGGDFKGRQSNYKARGRPQIPKRNKPKDEDRRRRTIGQQGKAPRPVGRRPRPAPNPANNVQPDAPNQEIFVPPHHQDQDPLINPPLNPLDHDGLDEALVPENDVEHPDHFIIDMGEEEPRGIGERIRDKAFGGRTFGDSSNLLGAVANTISDTAESSALLTIGSSGVLASGCKLLFDGLNQLGSATASEDKREAGYTVLMGLSNMASGAYGIESAILELLKHEASASLAGVLSTATWALTEATNIILQLDILITNITQGKSYTAYLKPIAALLASLLKCIGGVLYVYGTIVSADRQDDEDDPTVNIGVVLMIVGSAMSTLHGIIKLIGMCLEKCRDSGVELDDEPDLELGGHQV</sequence>
<dbReference type="HOGENOM" id="CLU_647098_0_0_6"/>
<keyword evidence="2" id="KW-0812">Transmembrane</keyword>
<dbReference type="KEGG" id="ttu:TERTU_0675"/>
<dbReference type="EMBL" id="CP001614">
    <property type="protein sequence ID" value="ACR12212.1"/>
    <property type="molecule type" value="Genomic_DNA"/>
</dbReference>
<gene>
    <name evidence="3" type="ordered locus">TERTU_0675</name>
</gene>
<protein>
    <submittedName>
        <fullName evidence="3">Lipoprotein</fullName>
    </submittedName>
</protein>
<dbReference type="RefSeq" id="WP_015818324.1">
    <property type="nucleotide sequence ID" value="NC_012997.1"/>
</dbReference>
<dbReference type="PROSITE" id="PS51257">
    <property type="entry name" value="PROKAR_LIPOPROTEIN"/>
    <property type="match status" value="1"/>
</dbReference>
<accession>C5BNU4</accession>
<dbReference type="eggNOG" id="ENOG50309AT">
    <property type="taxonomic scope" value="Bacteria"/>
</dbReference>
<evidence type="ECO:0000313" key="4">
    <source>
        <dbReference type="Proteomes" id="UP000009080"/>
    </source>
</evidence>
<evidence type="ECO:0000313" key="3">
    <source>
        <dbReference type="EMBL" id="ACR12212.1"/>
    </source>
</evidence>
<keyword evidence="2" id="KW-0472">Membrane</keyword>
<reference evidence="3 4" key="1">
    <citation type="journal article" date="2009" name="PLoS ONE">
        <title>The complete genome of Teredinibacter turnerae T7901: an intracellular endosymbiont of marine wood-boring bivalves (shipworms).</title>
        <authorList>
            <person name="Yang J.C."/>
            <person name="Madupu R."/>
            <person name="Durkin A.S."/>
            <person name="Ekborg N.A."/>
            <person name="Pedamallu C.S."/>
            <person name="Hostetler J.B."/>
            <person name="Radune D."/>
            <person name="Toms B.S."/>
            <person name="Henrissat B."/>
            <person name="Coutinho P.M."/>
            <person name="Schwarz S."/>
            <person name="Field L."/>
            <person name="Trindade-Silva A.E."/>
            <person name="Soares C.A.G."/>
            <person name="Elshahawi S."/>
            <person name="Hanora A."/>
            <person name="Schmidt E.W."/>
            <person name="Haygood M.G."/>
            <person name="Posfai J."/>
            <person name="Benner J."/>
            <person name="Madinger C."/>
            <person name="Nove J."/>
            <person name="Anton B."/>
            <person name="Chaudhary K."/>
            <person name="Foster J."/>
            <person name="Holman A."/>
            <person name="Kumar S."/>
            <person name="Lessard P.A."/>
            <person name="Luyten Y.A."/>
            <person name="Slatko B."/>
            <person name="Wood N."/>
            <person name="Wu B."/>
            <person name="Teplitski M."/>
            <person name="Mougous J.D."/>
            <person name="Ward N."/>
            <person name="Eisen J.A."/>
            <person name="Badger J.H."/>
            <person name="Distel D.L."/>
        </authorList>
    </citation>
    <scope>NUCLEOTIDE SEQUENCE [LARGE SCALE GENOMIC DNA]</scope>
    <source>
        <strain evidence="4">ATCC 39867 / T7901</strain>
    </source>
</reference>
<feature type="transmembrane region" description="Helical" evidence="2">
    <location>
        <begin position="339"/>
        <end position="358"/>
    </location>
</feature>
<name>C5BNU4_TERTT</name>
<evidence type="ECO:0000256" key="2">
    <source>
        <dbReference type="SAM" id="Phobius"/>
    </source>
</evidence>